<gene>
    <name evidence="1" type="ORF">PQQ73_35780</name>
</gene>
<keyword evidence="2" id="KW-1185">Reference proteome</keyword>
<accession>A0ABW9ER91</accession>
<reference evidence="1 2" key="1">
    <citation type="journal article" date="2024" name="Chem. Sci.">
        <title>Discovery of megapolipeptins by genome mining of a Burkholderiales bacteria collection.</title>
        <authorList>
            <person name="Paulo B.S."/>
            <person name="Recchia M.J.J."/>
            <person name="Lee S."/>
            <person name="Fergusson C.H."/>
            <person name="Romanowski S.B."/>
            <person name="Hernandez A."/>
            <person name="Krull N."/>
            <person name="Liu D.Y."/>
            <person name="Cavanagh H."/>
            <person name="Bos A."/>
            <person name="Gray C.A."/>
            <person name="Murphy B.T."/>
            <person name="Linington R.G."/>
            <person name="Eustaquio A.S."/>
        </authorList>
    </citation>
    <scope>NUCLEOTIDE SEQUENCE [LARGE SCALE GENOMIC DNA]</scope>
    <source>
        <strain evidence="1 2">RL17-350-BIC-E</strain>
    </source>
</reference>
<evidence type="ECO:0000313" key="1">
    <source>
        <dbReference type="EMBL" id="MFM0721654.1"/>
    </source>
</evidence>
<name>A0ABW9ER91_9BURK</name>
<dbReference type="RefSeq" id="WP_408150533.1">
    <property type="nucleotide sequence ID" value="NZ_JAQQCL010000050.1"/>
</dbReference>
<dbReference type="EMBL" id="JAQQCL010000050">
    <property type="protein sequence ID" value="MFM0721654.1"/>
    <property type="molecule type" value="Genomic_DNA"/>
</dbReference>
<comment type="caution">
    <text evidence="1">The sequence shown here is derived from an EMBL/GenBank/DDBJ whole genome shotgun (WGS) entry which is preliminary data.</text>
</comment>
<proteinExistence type="predicted"/>
<dbReference type="Proteomes" id="UP001629392">
    <property type="component" value="Unassembled WGS sequence"/>
</dbReference>
<protein>
    <submittedName>
        <fullName evidence="1">Uncharacterized protein</fullName>
    </submittedName>
</protein>
<organism evidence="1 2">
    <name type="scientific">Paraburkholderia strydomiana</name>
    <dbReference type="NCBI Taxonomy" id="1245417"/>
    <lineage>
        <taxon>Bacteria</taxon>
        <taxon>Pseudomonadati</taxon>
        <taxon>Pseudomonadota</taxon>
        <taxon>Betaproteobacteria</taxon>
        <taxon>Burkholderiales</taxon>
        <taxon>Burkholderiaceae</taxon>
        <taxon>Paraburkholderia</taxon>
    </lineage>
</organism>
<evidence type="ECO:0000313" key="2">
    <source>
        <dbReference type="Proteomes" id="UP001629392"/>
    </source>
</evidence>
<sequence>MKGFSEKLNSLMRPPRHICLRLSGSIALRGGTERLSGWRIVATLLIFLVPVAGAMADDGGCAELIGKGVRAEAGIPGGFREGAFRLSDGEAAALFDHKGRRIFGSISIVQFGQGYEAFWRPISGTGEYLVLLNGMHEASLMIAGKMHWTLPYPLGTTVGPLAITSCAGIF</sequence>